<dbReference type="RefSeq" id="WP_012383382.1">
    <property type="nucleotide sequence ID" value="NC_010581.1"/>
</dbReference>
<dbReference type="EMBL" id="CP001016">
    <property type="protein sequence ID" value="ACB94024.1"/>
    <property type="molecule type" value="Genomic_DNA"/>
</dbReference>
<dbReference type="InterPro" id="IPR045090">
    <property type="entry name" value="Pept_M3A_M3B"/>
</dbReference>
<dbReference type="NCBIfam" id="TIGR02290">
    <property type="entry name" value="M3_fam_3"/>
    <property type="match status" value="1"/>
</dbReference>
<dbReference type="InterPro" id="IPR011977">
    <property type="entry name" value="Pept_M3B_clade3"/>
</dbReference>
<dbReference type="PANTHER" id="PTHR11804:SF5">
    <property type="entry name" value="OLIGOENDOPEPTIDASE F"/>
    <property type="match status" value="1"/>
</dbReference>
<keyword evidence="4 6" id="KW-0862">Zinc</keyword>
<feature type="domain" description="Oligopeptidase F N-terminal" evidence="8">
    <location>
        <begin position="143"/>
        <end position="211"/>
    </location>
</feature>
<dbReference type="Gene3D" id="1.20.140.70">
    <property type="entry name" value="Oligopeptidase f, N-terminal domain"/>
    <property type="match status" value="1"/>
</dbReference>
<dbReference type="GO" id="GO:0046872">
    <property type="term" value="F:metal ion binding"/>
    <property type="evidence" value="ECO:0007669"/>
    <property type="project" value="UniProtKB-UniRule"/>
</dbReference>
<evidence type="ECO:0000256" key="6">
    <source>
        <dbReference type="RuleBase" id="RU003435"/>
    </source>
</evidence>
<evidence type="ECO:0000256" key="4">
    <source>
        <dbReference type="ARBA" id="ARBA00022833"/>
    </source>
</evidence>
<sequence length="622" mass="69715">MSLIHSLLSRNFLDFPRDPAQAGQGAPAVALGTLPEWNLADLYPAPDSPLFARDLAHAVAEAKAFAEAYKGRLETLAMDPSSTGLIEAVRRYETVEELLGRLMSYAGLHYYGDTSDAARAKFYGDTHEEITKASSDLLFFELELNRLDDALIEKALKGTPLEHYRPWIEDIRKEKPHQLDDRLEQLFLDKSVTCRSAWNRLFDETISALRFKVDDQELTLELALNLMQDEDTKVREKGANAIAETLKANLRTFTLISNTLAKDKEISDRWRGFQDIADSRHLSNRVEREVVDALVAAVHAAYPRLSHRYYKLKAKWFGLDQLNHWDRNAPLPNIAAKTYPWAEARDTVLDAYGAFSADMAGIAKRFFDNGWIDAPARPGKAPGAFAHPTVPSAHPYVLLNYLGKPRDVMTLAHELGHGVHQVLAGPNGALMAPTPLTLAETASVFGEMLTFRTLLARTTNVTERRAMLAAKVEDMINTVVRQIAFYTFERKLHTARREGELTAEQVCELWMSVQAESLGPSIKLGPGYETFWAYIPHFIHSPFYVYAYAFGDCLVNSLYGVYEKSREGFAERYLAMLSAGGTKHHAELLAPFGLDARDPSFWQIGLSMIEGMIGELESLEGQ</sequence>
<dbReference type="GO" id="GO:0004222">
    <property type="term" value="F:metalloendopeptidase activity"/>
    <property type="evidence" value="ECO:0007669"/>
    <property type="project" value="InterPro"/>
</dbReference>
<reference evidence="10" key="1">
    <citation type="submission" date="2008-03" db="EMBL/GenBank/DDBJ databases">
        <title>Complete sequence of chromosome of Beijerinckia indica subsp. indica ATCC 9039.</title>
        <authorList>
            <consortium name="US DOE Joint Genome Institute"/>
            <person name="Copeland A."/>
            <person name="Lucas S."/>
            <person name="Lapidus A."/>
            <person name="Glavina del Rio T."/>
            <person name="Dalin E."/>
            <person name="Tice H."/>
            <person name="Bruce D."/>
            <person name="Goodwin L."/>
            <person name="Pitluck S."/>
            <person name="LaButti K."/>
            <person name="Schmutz J."/>
            <person name="Larimer F."/>
            <person name="Land M."/>
            <person name="Hauser L."/>
            <person name="Kyrpides N."/>
            <person name="Mikhailova N."/>
            <person name="Dunfield P.F."/>
            <person name="Dedysh S.N."/>
            <person name="Liesack W."/>
            <person name="Saw J.H."/>
            <person name="Alam M."/>
            <person name="Chen Y."/>
            <person name="Murrell J.C."/>
            <person name="Richardson P."/>
        </authorList>
    </citation>
    <scope>NUCLEOTIDE SEQUENCE [LARGE SCALE GENOMIC DNA]</scope>
    <source>
        <strain evidence="10">ATCC 9039 / DSM 1715 / NCIMB 8712</strain>
    </source>
</reference>
<gene>
    <name evidence="9" type="ordered locus">Bind_0370</name>
</gene>
<dbReference type="PANTHER" id="PTHR11804">
    <property type="entry name" value="PROTEASE M3 THIMET OLIGOPEPTIDASE-RELATED"/>
    <property type="match status" value="1"/>
</dbReference>
<evidence type="ECO:0000313" key="9">
    <source>
        <dbReference type="EMBL" id="ACB94024.1"/>
    </source>
</evidence>
<dbReference type="Pfam" id="PF01432">
    <property type="entry name" value="Peptidase_M3"/>
    <property type="match status" value="1"/>
</dbReference>
<organism evidence="9 10">
    <name type="scientific">Beijerinckia indica subsp. indica (strain ATCC 9039 / DSM 1715 / NCIMB 8712)</name>
    <dbReference type="NCBI Taxonomy" id="395963"/>
    <lineage>
        <taxon>Bacteria</taxon>
        <taxon>Pseudomonadati</taxon>
        <taxon>Pseudomonadota</taxon>
        <taxon>Alphaproteobacteria</taxon>
        <taxon>Hyphomicrobiales</taxon>
        <taxon>Beijerinckiaceae</taxon>
        <taxon>Beijerinckia</taxon>
    </lineage>
</organism>
<proteinExistence type="inferred from homology"/>
<evidence type="ECO:0000256" key="5">
    <source>
        <dbReference type="ARBA" id="ARBA00023049"/>
    </source>
</evidence>
<accession>B2IDC2</accession>
<reference evidence="9 10" key="2">
    <citation type="journal article" date="2010" name="J. Bacteriol.">
        <title>Complete genome sequence of Beijerinckia indica subsp. indica.</title>
        <authorList>
            <person name="Tamas I."/>
            <person name="Dedysh S.N."/>
            <person name="Liesack W."/>
            <person name="Stott M.B."/>
            <person name="Alam M."/>
            <person name="Murrell J.C."/>
            <person name="Dunfield P.F."/>
        </authorList>
    </citation>
    <scope>NUCLEOTIDE SEQUENCE [LARGE SCALE GENOMIC DNA]</scope>
    <source>
        <strain evidence="10">ATCC 9039 / DSM 1715 / NCIMB 8712</strain>
    </source>
</reference>
<dbReference type="GO" id="GO:0006518">
    <property type="term" value="P:peptide metabolic process"/>
    <property type="evidence" value="ECO:0007669"/>
    <property type="project" value="TreeGrafter"/>
</dbReference>
<dbReference type="STRING" id="395963.Bind_0370"/>
<dbReference type="InterPro" id="IPR001567">
    <property type="entry name" value="Pept_M3A_M3B_dom"/>
</dbReference>
<dbReference type="KEGG" id="bid:Bind_0370"/>
<comment type="similarity">
    <text evidence="6">Belongs to the peptidase M3 family.</text>
</comment>
<dbReference type="Pfam" id="PF08439">
    <property type="entry name" value="Peptidase_M3_N"/>
    <property type="match status" value="1"/>
</dbReference>
<comment type="cofactor">
    <cofactor evidence="6">
        <name>Zn(2+)</name>
        <dbReference type="ChEBI" id="CHEBI:29105"/>
    </cofactor>
    <text evidence="6">Binds 1 zinc ion.</text>
</comment>
<dbReference type="OrthoDB" id="9766487at2"/>
<evidence type="ECO:0000313" key="10">
    <source>
        <dbReference type="Proteomes" id="UP000001695"/>
    </source>
</evidence>
<protein>
    <submittedName>
        <fullName evidence="9">Oligoendopeptidase, pepF/M3 family</fullName>
    </submittedName>
</protein>
<keyword evidence="10" id="KW-1185">Reference proteome</keyword>
<dbReference type="HOGENOM" id="CLU_021290_3_0_5"/>
<dbReference type="SUPFAM" id="SSF55486">
    <property type="entry name" value="Metalloproteases ('zincins'), catalytic domain"/>
    <property type="match status" value="1"/>
</dbReference>
<feature type="domain" description="Peptidase M3A/M3B catalytic" evidence="7">
    <location>
        <begin position="226"/>
        <end position="604"/>
    </location>
</feature>
<dbReference type="InterPro" id="IPR042088">
    <property type="entry name" value="OligoPept_F_C"/>
</dbReference>
<evidence type="ECO:0000256" key="2">
    <source>
        <dbReference type="ARBA" id="ARBA00022723"/>
    </source>
</evidence>
<evidence type="ECO:0000256" key="3">
    <source>
        <dbReference type="ARBA" id="ARBA00022801"/>
    </source>
</evidence>
<evidence type="ECO:0000259" key="8">
    <source>
        <dbReference type="Pfam" id="PF08439"/>
    </source>
</evidence>
<dbReference type="InterPro" id="IPR013647">
    <property type="entry name" value="OligopepF_N_dom"/>
</dbReference>
<dbReference type="eggNOG" id="COG1164">
    <property type="taxonomic scope" value="Bacteria"/>
</dbReference>
<dbReference type="Gene3D" id="1.10.1370.20">
    <property type="entry name" value="Oligoendopeptidase f, C-terminal domain"/>
    <property type="match status" value="1"/>
</dbReference>
<evidence type="ECO:0000256" key="1">
    <source>
        <dbReference type="ARBA" id="ARBA00022670"/>
    </source>
</evidence>
<evidence type="ECO:0000259" key="7">
    <source>
        <dbReference type="Pfam" id="PF01432"/>
    </source>
</evidence>
<keyword evidence="5 6" id="KW-0482">Metalloprotease</keyword>
<keyword evidence="3 6" id="KW-0378">Hydrolase</keyword>
<dbReference type="CDD" id="cd09610">
    <property type="entry name" value="M3B_PepF"/>
    <property type="match status" value="1"/>
</dbReference>
<dbReference type="GO" id="GO:0006508">
    <property type="term" value="P:proteolysis"/>
    <property type="evidence" value="ECO:0007669"/>
    <property type="project" value="UniProtKB-KW"/>
</dbReference>
<name>B2IDC2_BEII9</name>
<dbReference type="Proteomes" id="UP000001695">
    <property type="component" value="Chromosome"/>
</dbReference>
<keyword evidence="1 6" id="KW-0645">Protease</keyword>
<keyword evidence="2 6" id="KW-0479">Metal-binding</keyword>
<dbReference type="AlphaFoldDB" id="B2IDC2"/>